<evidence type="ECO:0000256" key="1">
    <source>
        <dbReference type="SAM" id="Phobius"/>
    </source>
</evidence>
<dbReference type="EMBL" id="BAAARW010000020">
    <property type="protein sequence ID" value="GAA2434664.1"/>
    <property type="molecule type" value="Genomic_DNA"/>
</dbReference>
<protein>
    <recommendedName>
        <fullName evidence="4">Alkaline shock response membrane anchor protein AmaP</fullName>
    </recommendedName>
</protein>
<dbReference type="Proteomes" id="UP001501231">
    <property type="component" value="Unassembled WGS sequence"/>
</dbReference>
<organism evidence="2 3">
    <name type="scientific">Actinomadura vinacea</name>
    <dbReference type="NCBI Taxonomy" id="115336"/>
    <lineage>
        <taxon>Bacteria</taxon>
        <taxon>Bacillati</taxon>
        <taxon>Actinomycetota</taxon>
        <taxon>Actinomycetes</taxon>
        <taxon>Streptosporangiales</taxon>
        <taxon>Thermomonosporaceae</taxon>
        <taxon>Actinomadura</taxon>
    </lineage>
</organism>
<keyword evidence="1" id="KW-0472">Membrane</keyword>
<dbReference type="RefSeq" id="WP_344592926.1">
    <property type="nucleotide sequence ID" value="NZ_BAAARW010000020.1"/>
</dbReference>
<keyword evidence="3" id="KW-1185">Reference proteome</keyword>
<name>A0ABN3JNC2_9ACTN</name>
<evidence type="ECO:0008006" key="4">
    <source>
        <dbReference type="Google" id="ProtNLM"/>
    </source>
</evidence>
<keyword evidence="1" id="KW-1133">Transmembrane helix</keyword>
<reference evidence="2 3" key="1">
    <citation type="journal article" date="2019" name="Int. J. Syst. Evol. Microbiol.">
        <title>The Global Catalogue of Microorganisms (GCM) 10K type strain sequencing project: providing services to taxonomists for standard genome sequencing and annotation.</title>
        <authorList>
            <consortium name="The Broad Institute Genomics Platform"/>
            <consortium name="The Broad Institute Genome Sequencing Center for Infectious Disease"/>
            <person name="Wu L."/>
            <person name="Ma J."/>
        </authorList>
    </citation>
    <scope>NUCLEOTIDE SEQUENCE [LARGE SCALE GENOMIC DNA]</scope>
    <source>
        <strain evidence="2 3">JCM 3325</strain>
    </source>
</reference>
<evidence type="ECO:0000313" key="3">
    <source>
        <dbReference type="Proteomes" id="UP001501231"/>
    </source>
</evidence>
<comment type="caution">
    <text evidence="2">The sequence shown here is derived from an EMBL/GenBank/DDBJ whole genome shotgun (WGS) entry which is preliminary data.</text>
</comment>
<sequence>MRVGTAVIGTVLLAAGLGALLAGCGVLGAGFAADPVLRPAMSRFAAGQQWFWPVAGAVCEGVAFGGLVWAGVQVQALVRLRRPALDFQTRNLADVAVGELLRDVRLIQGVREARIRFTGSASRPRVRVHVTCDEGAVPARIHADLANGPVQRYRTAMEMEHLIVVLRFHMDDPVPMALRPVRASA</sequence>
<dbReference type="PROSITE" id="PS51257">
    <property type="entry name" value="PROKAR_LIPOPROTEIN"/>
    <property type="match status" value="1"/>
</dbReference>
<evidence type="ECO:0000313" key="2">
    <source>
        <dbReference type="EMBL" id="GAA2434664.1"/>
    </source>
</evidence>
<gene>
    <name evidence="2" type="ORF">GCM10010191_56490</name>
</gene>
<accession>A0ABN3JNC2</accession>
<feature type="transmembrane region" description="Helical" evidence="1">
    <location>
        <begin position="52"/>
        <end position="72"/>
    </location>
</feature>
<proteinExistence type="predicted"/>
<keyword evidence="1" id="KW-0812">Transmembrane</keyword>